<reference evidence="3" key="1">
    <citation type="journal article" date="2014" name="Int. J. Syst. Evol. Microbiol.">
        <title>Complete genome sequence of Corynebacterium casei LMG S-19264T (=DSM 44701T), isolated from a smear-ripened cheese.</title>
        <authorList>
            <consortium name="US DOE Joint Genome Institute (JGI-PGF)"/>
            <person name="Walter F."/>
            <person name="Albersmeier A."/>
            <person name="Kalinowski J."/>
            <person name="Ruckert C."/>
        </authorList>
    </citation>
    <scope>NUCLEOTIDE SEQUENCE</scope>
    <source>
        <strain evidence="3">KCTC 32255</strain>
    </source>
</reference>
<feature type="signal peptide" evidence="2">
    <location>
        <begin position="1"/>
        <end position="21"/>
    </location>
</feature>
<gene>
    <name evidence="3" type="ORF">GCM10011614_23740</name>
</gene>
<dbReference type="Proteomes" id="UP000648075">
    <property type="component" value="Unassembled WGS sequence"/>
</dbReference>
<feature type="compositionally biased region" description="Basic and acidic residues" evidence="1">
    <location>
        <begin position="22"/>
        <end position="38"/>
    </location>
</feature>
<evidence type="ECO:0000256" key="2">
    <source>
        <dbReference type="SAM" id="SignalP"/>
    </source>
</evidence>
<proteinExistence type="predicted"/>
<dbReference type="EMBL" id="BMZA01000009">
    <property type="protein sequence ID" value="GGZ08190.1"/>
    <property type="molecule type" value="Genomic_DNA"/>
</dbReference>
<evidence type="ECO:0000256" key="1">
    <source>
        <dbReference type="SAM" id="MobiDB-lite"/>
    </source>
</evidence>
<reference evidence="3" key="2">
    <citation type="submission" date="2020-09" db="EMBL/GenBank/DDBJ databases">
        <authorList>
            <person name="Sun Q."/>
            <person name="Kim S."/>
        </authorList>
    </citation>
    <scope>NUCLEOTIDE SEQUENCE</scope>
    <source>
        <strain evidence="3">KCTC 32255</strain>
    </source>
</reference>
<keyword evidence="2" id="KW-0732">Signal</keyword>
<evidence type="ECO:0000313" key="4">
    <source>
        <dbReference type="Proteomes" id="UP000648075"/>
    </source>
</evidence>
<keyword evidence="4" id="KW-1185">Reference proteome</keyword>
<accession>A0A918PGZ5</accession>
<feature type="region of interest" description="Disordered" evidence="1">
    <location>
        <begin position="20"/>
        <end position="44"/>
    </location>
</feature>
<organism evidence="3 4">
    <name type="scientific">Novosphingobium colocasiae</name>
    <dbReference type="NCBI Taxonomy" id="1256513"/>
    <lineage>
        <taxon>Bacteria</taxon>
        <taxon>Pseudomonadati</taxon>
        <taxon>Pseudomonadota</taxon>
        <taxon>Alphaproteobacteria</taxon>
        <taxon>Sphingomonadales</taxon>
        <taxon>Sphingomonadaceae</taxon>
        <taxon>Novosphingobium</taxon>
    </lineage>
</organism>
<sequence>MRKVWLIAAAAGTLLVMPAQARQDKPADAKQEKAERPLTDGNPNLVDAAKTPLSDLNIDKKDIPPTLTNAIAEPYTLDGLKGCKKLSSAITELDGILGPDIEMPQEDREKLSSGRIAKWVVAKFIPFRGLIREISGANDQEVQLRTAVQAGMARRAFLKGVGEARGCKYPARPAPASMIAARKAEIVAAREQKNADKAEGKTVAKAD</sequence>
<comment type="caution">
    <text evidence="3">The sequence shown here is derived from an EMBL/GenBank/DDBJ whole genome shotgun (WGS) entry which is preliminary data.</text>
</comment>
<name>A0A918PGZ5_9SPHN</name>
<dbReference type="RefSeq" id="WP_189621425.1">
    <property type="nucleotide sequence ID" value="NZ_BMZA01000009.1"/>
</dbReference>
<feature type="chain" id="PRO_5038138467" evidence="2">
    <location>
        <begin position="22"/>
        <end position="207"/>
    </location>
</feature>
<dbReference type="AlphaFoldDB" id="A0A918PGZ5"/>
<evidence type="ECO:0000313" key="3">
    <source>
        <dbReference type="EMBL" id="GGZ08190.1"/>
    </source>
</evidence>
<protein>
    <submittedName>
        <fullName evidence="3">Uncharacterized protein</fullName>
    </submittedName>
</protein>